<dbReference type="RefSeq" id="WP_190948390.1">
    <property type="nucleotide sequence ID" value="NZ_JACJTC010000002.1"/>
</dbReference>
<dbReference type="EMBL" id="JACJTC010000002">
    <property type="protein sequence ID" value="MBD2610403.1"/>
    <property type="molecule type" value="Genomic_DNA"/>
</dbReference>
<dbReference type="Proteomes" id="UP000606396">
    <property type="component" value="Unassembled WGS sequence"/>
</dbReference>
<keyword evidence="1" id="KW-1133">Transmembrane helix</keyword>
<feature type="transmembrane region" description="Helical" evidence="1">
    <location>
        <begin position="21"/>
        <end position="42"/>
    </location>
</feature>
<sequence>MERSLNSIFTTELVNSPVRIGSLRSYVACIVSLVTCGFGAYYSNCSVSTHSVFNLAFSSSICCCAISASRSAAFTLSSVGLTQKLS</sequence>
<organism evidence="2 3">
    <name type="scientific">Nostoc punctiforme FACHB-252</name>
    <dbReference type="NCBI Taxonomy" id="1357509"/>
    <lineage>
        <taxon>Bacteria</taxon>
        <taxon>Bacillati</taxon>
        <taxon>Cyanobacteriota</taxon>
        <taxon>Cyanophyceae</taxon>
        <taxon>Nostocales</taxon>
        <taxon>Nostocaceae</taxon>
        <taxon>Nostoc</taxon>
    </lineage>
</organism>
<protein>
    <submittedName>
        <fullName evidence="2">Uncharacterized protein</fullName>
    </submittedName>
</protein>
<evidence type="ECO:0000313" key="3">
    <source>
        <dbReference type="Proteomes" id="UP000606396"/>
    </source>
</evidence>
<keyword evidence="1" id="KW-0472">Membrane</keyword>
<keyword evidence="1" id="KW-0812">Transmembrane</keyword>
<proteinExistence type="predicted"/>
<comment type="caution">
    <text evidence="2">The sequence shown here is derived from an EMBL/GenBank/DDBJ whole genome shotgun (WGS) entry which is preliminary data.</text>
</comment>
<name>A0ABR8H4S8_NOSPU</name>
<gene>
    <name evidence="2" type="ORF">H6G94_03790</name>
</gene>
<reference evidence="2 3" key="1">
    <citation type="journal article" date="2020" name="ISME J.">
        <title>Comparative genomics reveals insights into cyanobacterial evolution and habitat adaptation.</title>
        <authorList>
            <person name="Chen M.Y."/>
            <person name="Teng W.K."/>
            <person name="Zhao L."/>
            <person name="Hu C.X."/>
            <person name="Zhou Y.K."/>
            <person name="Han B.P."/>
            <person name="Song L.R."/>
            <person name="Shu W.S."/>
        </authorList>
    </citation>
    <scope>NUCLEOTIDE SEQUENCE [LARGE SCALE GENOMIC DNA]</scope>
    <source>
        <strain evidence="2 3">FACHB-252</strain>
    </source>
</reference>
<accession>A0ABR8H4S8</accession>
<keyword evidence="3" id="KW-1185">Reference proteome</keyword>
<evidence type="ECO:0000256" key="1">
    <source>
        <dbReference type="SAM" id="Phobius"/>
    </source>
</evidence>
<evidence type="ECO:0000313" key="2">
    <source>
        <dbReference type="EMBL" id="MBD2610403.1"/>
    </source>
</evidence>